<dbReference type="InterPro" id="IPR050058">
    <property type="entry name" value="Ala-tRNA_ligase"/>
</dbReference>
<feature type="domain" description="Alanyl-tRNA synthetase class IIc N-terminal" evidence="1">
    <location>
        <begin position="9"/>
        <end position="81"/>
    </location>
</feature>
<sequence>KQAKGIKPTDDSSKYDYDCDAQGIYAFPSVQATILAIRSGKEFVNSISSGQECGLVLDRTCFYAEAGGQTYDEGYIVKEDDENV</sequence>
<dbReference type="GO" id="GO:0004813">
    <property type="term" value="F:alanine-tRNA ligase activity"/>
    <property type="evidence" value="ECO:0007669"/>
    <property type="project" value="InterPro"/>
</dbReference>
<gene>
    <name evidence="2" type="ORF">BYL167_LOCUS23854</name>
    <name evidence="3" type="ORF">BYL167_LOCUS23878</name>
    <name evidence="4" type="ORF">GIL414_LOCUS27054</name>
    <name evidence="5" type="ORF">GIL414_LOCUS27142</name>
</gene>
<dbReference type="Gene3D" id="2.40.30.130">
    <property type="match status" value="1"/>
</dbReference>
<evidence type="ECO:0000313" key="2">
    <source>
        <dbReference type="EMBL" id="CAF4206483.1"/>
    </source>
</evidence>
<dbReference type="AlphaFoldDB" id="A0A8S2UR35"/>
<dbReference type="GO" id="GO:0002161">
    <property type="term" value="F:aminoacyl-tRNA deacylase activity"/>
    <property type="evidence" value="ECO:0007669"/>
    <property type="project" value="TreeGrafter"/>
</dbReference>
<evidence type="ECO:0000313" key="6">
    <source>
        <dbReference type="Proteomes" id="UP000681720"/>
    </source>
</evidence>
<dbReference type="Proteomes" id="UP000681967">
    <property type="component" value="Unassembled WGS sequence"/>
</dbReference>
<dbReference type="SUPFAM" id="SSF50447">
    <property type="entry name" value="Translation proteins"/>
    <property type="match status" value="1"/>
</dbReference>
<reference evidence="5" key="1">
    <citation type="submission" date="2021-02" db="EMBL/GenBank/DDBJ databases">
        <authorList>
            <person name="Nowell W R."/>
        </authorList>
    </citation>
    <scope>NUCLEOTIDE SEQUENCE</scope>
</reference>
<dbReference type="EMBL" id="CAJOBH010018454">
    <property type="protein sequence ID" value="CAF4206483.1"/>
    <property type="molecule type" value="Genomic_DNA"/>
</dbReference>
<evidence type="ECO:0000313" key="3">
    <source>
        <dbReference type="EMBL" id="CAF4207133.1"/>
    </source>
</evidence>
<dbReference type="InterPro" id="IPR018164">
    <property type="entry name" value="Ala-tRNA-synth_IIc_N"/>
</dbReference>
<dbReference type="GO" id="GO:0006419">
    <property type="term" value="P:alanyl-tRNA aminoacylation"/>
    <property type="evidence" value="ECO:0007669"/>
    <property type="project" value="InterPro"/>
</dbReference>
<dbReference type="InterPro" id="IPR009000">
    <property type="entry name" value="Transl_B-barrel_sf"/>
</dbReference>
<dbReference type="Pfam" id="PF01411">
    <property type="entry name" value="tRNA-synt_2c"/>
    <property type="match status" value="1"/>
</dbReference>
<evidence type="ECO:0000313" key="4">
    <source>
        <dbReference type="EMBL" id="CAF4329368.1"/>
    </source>
</evidence>
<feature type="non-terminal residue" evidence="5">
    <location>
        <position position="84"/>
    </location>
</feature>
<dbReference type="GO" id="GO:0005524">
    <property type="term" value="F:ATP binding"/>
    <property type="evidence" value="ECO:0007669"/>
    <property type="project" value="InterPro"/>
</dbReference>
<dbReference type="EMBL" id="CAJOBJ010042003">
    <property type="protein sequence ID" value="CAF4331310.1"/>
    <property type="molecule type" value="Genomic_DNA"/>
</dbReference>
<comment type="caution">
    <text evidence="5">The sequence shown here is derived from an EMBL/GenBank/DDBJ whole genome shotgun (WGS) entry which is preliminary data.</text>
</comment>
<dbReference type="EMBL" id="CAJOBJ010041606">
    <property type="protein sequence ID" value="CAF4329368.1"/>
    <property type="molecule type" value="Genomic_DNA"/>
</dbReference>
<dbReference type="GO" id="GO:0005739">
    <property type="term" value="C:mitochondrion"/>
    <property type="evidence" value="ECO:0007669"/>
    <property type="project" value="TreeGrafter"/>
</dbReference>
<accession>A0A8S2UR35</accession>
<feature type="non-terminal residue" evidence="5">
    <location>
        <position position="1"/>
    </location>
</feature>
<proteinExistence type="predicted"/>
<dbReference type="Proteomes" id="UP000681720">
    <property type="component" value="Unassembled WGS sequence"/>
</dbReference>
<dbReference type="PANTHER" id="PTHR11777:SF9">
    <property type="entry name" value="ALANINE--TRNA LIGASE, CYTOPLASMIC"/>
    <property type="match status" value="1"/>
</dbReference>
<dbReference type="EMBL" id="CAJOBH010018600">
    <property type="protein sequence ID" value="CAF4207133.1"/>
    <property type="molecule type" value="Genomic_DNA"/>
</dbReference>
<name>A0A8S2UR35_9BILA</name>
<evidence type="ECO:0000313" key="5">
    <source>
        <dbReference type="EMBL" id="CAF4331310.1"/>
    </source>
</evidence>
<protein>
    <recommendedName>
        <fullName evidence="1">Alanyl-tRNA synthetase class IIc N-terminal domain-containing protein</fullName>
    </recommendedName>
</protein>
<organism evidence="5 6">
    <name type="scientific">Rotaria magnacalcarata</name>
    <dbReference type="NCBI Taxonomy" id="392030"/>
    <lineage>
        <taxon>Eukaryota</taxon>
        <taxon>Metazoa</taxon>
        <taxon>Spiralia</taxon>
        <taxon>Gnathifera</taxon>
        <taxon>Rotifera</taxon>
        <taxon>Eurotatoria</taxon>
        <taxon>Bdelloidea</taxon>
        <taxon>Philodinida</taxon>
        <taxon>Philodinidae</taxon>
        <taxon>Rotaria</taxon>
    </lineage>
</organism>
<evidence type="ECO:0000259" key="1">
    <source>
        <dbReference type="Pfam" id="PF01411"/>
    </source>
</evidence>
<dbReference type="PANTHER" id="PTHR11777">
    <property type="entry name" value="ALANYL-TRNA SYNTHETASE"/>
    <property type="match status" value="1"/>
</dbReference>